<reference evidence="1 2" key="1">
    <citation type="journal article" date="2014" name="Genome Announc.">
        <title>Draft Genome Sequence of the Haloacid-Degrading Burkholderia caribensis Strain MBA4.</title>
        <authorList>
            <person name="Pan Y."/>
            <person name="Kong K.F."/>
            <person name="Tsang J.S."/>
        </authorList>
    </citation>
    <scope>NUCLEOTIDE SEQUENCE [LARGE SCALE GENOMIC DNA]</scope>
    <source>
        <strain evidence="1 2">MBA4</strain>
        <plasmid evidence="2">Plasmid</plasmid>
    </source>
</reference>
<dbReference type="Proteomes" id="UP000019146">
    <property type="component" value="Plasmid unnamed"/>
</dbReference>
<keyword evidence="1" id="KW-0614">Plasmid</keyword>
<dbReference type="KEGG" id="bcai:K788_0006042"/>
<accession>A0A0P0RRA3</accession>
<protein>
    <submittedName>
        <fullName evidence="1">Uncharacterized protein</fullName>
    </submittedName>
</protein>
<gene>
    <name evidence="1" type="ORF">K788_0006042</name>
</gene>
<evidence type="ECO:0000313" key="1">
    <source>
        <dbReference type="EMBL" id="ALL71550.1"/>
    </source>
</evidence>
<proteinExistence type="predicted"/>
<sequence length="59" mass="6626">MSIRAEARLHFECDVHLLGATAIDRFLRPVCYQDLPDTLLPDALKQSNLRVDGGWSTAK</sequence>
<geneLocation type="plasmid" evidence="2"/>
<dbReference type="AlphaFoldDB" id="A0A0P0RRA3"/>
<dbReference type="Gene3D" id="3.40.605.10">
    <property type="entry name" value="Aldehyde Dehydrogenase, Chain A, domain 1"/>
    <property type="match status" value="1"/>
</dbReference>
<dbReference type="RefSeq" id="WP_035992069.1">
    <property type="nucleotide sequence ID" value="NZ_CP012748.1"/>
</dbReference>
<dbReference type="InterPro" id="IPR016162">
    <property type="entry name" value="Ald_DH_N"/>
</dbReference>
<dbReference type="GO" id="GO:0016491">
    <property type="term" value="F:oxidoreductase activity"/>
    <property type="evidence" value="ECO:0007669"/>
    <property type="project" value="InterPro"/>
</dbReference>
<name>A0A0P0RRA3_9BURK</name>
<evidence type="ECO:0000313" key="2">
    <source>
        <dbReference type="Proteomes" id="UP000019146"/>
    </source>
</evidence>
<dbReference type="EMBL" id="CP012748">
    <property type="protein sequence ID" value="ALL71550.1"/>
    <property type="molecule type" value="Genomic_DNA"/>
</dbReference>
<organism evidence="1 2">
    <name type="scientific">Paraburkholderia caribensis MBA4</name>
    <dbReference type="NCBI Taxonomy" id="1323664"/>
    <lineage>
        <taxon>Bacteria</taxon>
        <taxon>Pseudomonadati</taxon>
        <taxon>Pseudomonadota</taxon>
        <taxon>Betaproteobacteria</taxon>
        <taxon>Burkholderiales</taxon>
        <taxon>Burkholderiaceae</taxon>
        <taxon>Paraburkholderia</taxon>
    </lineage>
</organism>
<dbReference type="GeneID" id="69975285"/>